<proteinExistence type="predicted"/>
<evidence type="ECO:0000313" key="1">
    <source>
        <dbReference type="EMBL" id="MPM71536.1"/>
    </source>
</evidence>
<sequence>MSVKGTPRRLSAVIVLLLVTLTAFGQASYPRKAIDAICPWSAGGSTDIAFRGYMKYLSKELGTDINVQNLTGGNGGIAWSKAAVSPKDGYTAILLTFDILTNEAQKMTKVSYRDFDIINMFTLQGMMLITHSDFGYKNLEAFIAAAKKAKSEGRTLKIGIAGELGLWHQAGAIMAEKTGTEGAYTYVPFKGSGDQLADMLGKHIDAMVTSLTASIQHINAGTLTVLATMTDERVPAIPKVPTFKELGYDVQYTSWRALAFPKGVPKNVLDIVRAAAKKAYYDPEFQEWAGKANIDPFFLDHIASEEYMKNQYPMVEGVMKKFGLIK</sequence>
<reference evidence="1" key="1">
    <citation type="submission" date="2019-08" db="EMBL/GenBank/DDBJ databases">
        <authorList>
            <person name="Kucharzyk K."/>
            <person name="Murdoch R.W."/>
            <person name="Higgins S."/>
            <person name="Loffler F."/>
        </authorList>
    </citation>
    <scope>NUCLEOTIDE SEQUENCE</scope>
</reference>
<dbReference type="SUPFAM" id="SSF53850">
    <property type="entry name" value="Periplasmic binding protein-like II"/>
    <property type="match status" value="1"/>
</dbReference>
<protein>
    <recommendedName>
        <fullName evidence="2">Tripartite tricarboxylate transporter substrate binding protein</fullName>
    </recommendedName>
</protein>
<dbReference type="Pfam" id="PF03401">
    <property type="entry name" value="TctC"/>
    <property type="match status" value="1"/>
</dbReference>
<dbReference type="PANTHER" id="PTHR42928">
    <property type="entry name" value="TRICARBOXYLATE-BINDING PROTEIN"/>
    <property type="match status" value="1"/>
</dbReference>
<dbReference type="AlphaFoldDB" id="A0A645C146"/>
<name>A0A645C146_9ZZZZ</name>
<organism evidence="1">
    <name type="scientific">bioreactor metagenome</name>
    <dbReference type="NCBI Taxonomy" id="1076179"/>
    <lineage>
        <taxon>unclassified sequences</taxon>
        <taxon>metagenomes</taxon>
        <taxon>ecological metagenomes</taxon>
    </lineage>
</organism>
<gene>
    <name evidence="1" type="ORF">SDC9_118502</name>
</gene>
<dbReference type="InterPro" id="IPR042100">
    <property type="entry name" value="Bug_dom1"/>
</dbReference>
<evidence type="ECO:0008006" key="2">
    <source>
        <dbReference type="Google" id="ProtNLM"/>
    </source>
</evidence>
<dbReference type="InterPro" id="IPR005064">
    <property type="entry name" value="BUG"/>
</dbReference>
<comment type="caution">
    <text evidence="1">The sequence shown here is derived from an EMBL/GenBank/DDBJ whole genome shotgun (WGS) entry which is preliminary data.</text>
</comment>
<dbReference type="Gene3D" id="3.40.190.10">
    <property type="entry name" value="Periplasmic binding protein-like II"/>
    <property type="match status" value="1"/>
</dbReference>
<accession>A0A645C146</accession>
<dbReference type="CDD" id="cd07012">
    <property type="entry name" value="PBP2_Bug_TTT"/>
    <property type="match status" value="1"/>
</dbReference>
<dbReference type="EMBL" id="VSSQ01024174">
    <property type="protein sequence ID" value="MPM71536.1"/>
    <property type="molecule type" value="Genomic_DNA"/>
</dbReference>
<dbReference type="PIRSF" id="PIRSF017082">
    <property type="entry name" value="YflP"/>
    <property type="match status" value="1"/>
</dbReference>
<dbReference type="Gene3D" id="3.40.190.150">
    <property type="entry name" value="Bordetella uptake gene, domain 1"/>
    <property type="match status" value="1"/>
</dbReference>
<dbReference type="PANTHER" id="PTHR42928:SF5">
    <property type="entry name" value="BLR1237 PROTEIN"/>
    <property type="match status" value="1"/>
</dbReference>